<protein>
    <recommendedName>
        <fullName evidence="12">Cytochrome b5 heme-binding domain-containing protein</fullName>
    </recommendedName>
</protein>
<dbReference type="GO" id="GO:0006629">
    <property type="term" value="P:lipid metabolic process"/>
    <property type="evidence" value="ECO:0007669"/>
    <property type="project" value="UniProtKB-KW"/>
</dbReference>
<dbReference type="GO" id="GO:0046872">
    <property type="term" value="F:metal ion binding"/>
    <property type="evidence" value="ECO:0007669"/>
    <property type="project" value="UniProtKB-KW"/>
</dbReference>
<feature type="transmembrane region" description="Helical" evidence="11">
    <location>
        <begin position="396"/>
        <end position="415"/>
    </location>
</feature>
<feature type="transmembrane region" description="Helical" evidence="11">
    <location>
        <begin position="337"/>
        <end position="357"/>
    </location>
</feature>
<evidence type="ECO:0000256" key="1">
    <source>
        <dbReference type="ARBA" id="ARBA00004141"/>
    </source>
</evidence>
<evidence type="ECO:0000256" key="6">
    <source>
        <dbReference type="ARBA" id="ARBA00022989"/>
    </source>
</evidence>
<feature type="transmembrane region" description="Helical" evidence="11">
    <location>
        <begin position="261"/>
        <end position="282"/>
    </location>
</feature>
<keyword evidence="8" id="KW-0408">Iron</keyword>
<evidence type="ECO:0000256" key="8">
    <source>
        <dbReference type="ARBA" id="ARBA00023004"/>
    </source>
</evidence>
<feature type="transmembrane region" description="Helical" evidence="11">
    <location>
        <begin position="202"/>
        <end position="224"/>
    </location>
</feature>
<dbReference type="PIRSF" id="PIRSF015921">
    <property type="entry name" value="FA_sphinglp_des"/>
    <property type="match status" value="1"/>
</dbReference>
<dbReference type="Pfam" id="PF00487">
    <property type="entry name" value="FA_desaturase"/>
    <property type="match status" value="1"/>
</dbReference>
<dbReference type="CDD" id="cd03506">
    <property type="entry name" value="Delta6-FADS-like"/>
    <property type="match status" value="1"/>
</dbReference>
<sequence length="520" mass="58926">MVSQGGGLSQGSIEENIDVEHLTTIPLVSDFLNVLGTTLGQWSLSTKFAFKRLTTKKHSSDSSVEAQKESVACGPFENISQSVAQPTRRRSVQDKKPVTYSLKDVASHDMPQDCWIVIKEKVYDVSTFAEQHPGGTVINTYFGRDATDVFSTFHASTSWKFLQNFYVGNLVREEPTLELLKDYRELRALFLREQLFKSSKSYYLFKTLINVAIVATSIAIISLYKSYQAVLLSASLMGLFTQQCGWLSHDFLHHQVFETRWLNDVVGYVVGNVVLGFSVSWWKTKHNLHHAAPNECDQKYTPIDEDIDTLPIIAWSKDLLATVESKTMLRVLQYQHLFFLVLLTFARASWLFWSVAFTLRPELTLGEKFLERGTMALHYIWFNSVAFYLLPGPKPVVWMVVSELMSGFLLGYVFVLSHNGMEVYNTSKDFVNAQIASTRDIKAGVFNDWFTGGLNRQIEHHLFPTMPRHNLNKISPHVETLCKKHGLVYEDVSMASGTYRVLKTLKDVADAASLQQPAAS</sequence>
<dbReference type="SUPFAM" id="SSF55856">
    <property type="entry name" value="Cytochrome b5-like heme/steroid binding domain"/>
    <property type="match status" value="1"/>
</dbReference>
<keyword evidence="3" id="KW-0349">Heme</keyword>
<organism evidence="13 14">
    <name type="scientific">Ceratodon purpureus</name>
    <name type="common">Fire moss</name>
    <name type="synonym">Dicranum purpureum</name>
    <dbReference type="NCBI Taxonomy" id="3225"/>
    <lineage>
        <taxon>Eukaryota</taxon>
        <taxon>Viridiplantae</taxon>
        <taxon>Streptophyta</taxon>
        <taxon>Embryophyta</taxon>
        <taxon>Bryophyta</taxon>
        <taxon>Bryophytina</taxon>
        <taxon>Bryopsida</taxon>
        <taxon>Dicranidae</taxon>
        <taxon>Pseudoditrichales</taxon>
        <taxon>Ditrichaceae</taxon>
        <taxon>Ceratodon</taxon>
    </lineage>
</organism>
<evidence type="ECO:0000256" key="5">
    <source>
        <dbReference type="ARBA" id="ARBA00022723"/>
    </source>
</evidence>
<dbReference type="GO" id="GO:0016020">
    <property type="term" value="C:membrane"/>
    <property type="evidence" value="ECO:0007669"/>
    <property type="project" value="UniProtKB-SubCell"/>
</dbReference>
<dbReference type="Gene3D" id="3.10.120.10">
    <property type="entry name" value="Cytochrome b5-like heme/steroid binding domain"/>
    <property type="match status" value="1"/>
</dbReference>
<feature type="domain" description="Cytochrome b5 heme-binding" evidence="12">
    <location>
        <begin position="97"/>
        <end position="171"/>
    </location>
</feature>
<dbReference type="PANTHER" id="PTHR19353:SF88">
    <property type="entry name" value="DELTA(5) FATTY ACID DESATURASE FAT-4"/>
    <property type="match status" value="1"/>
</dbReference>
<keyword evidence="5" id="KW-0479">Metal-binding</keyword>
<evidence type="ECO:0000256" key="4">
    <source>
        <dbReference type="ARBA" id="ARBA00022692"/>
    </source>
</evidence>
<evidence type="ECO:0000313" key="14">
    <source>
        <dbReference type="Proteomes" id="UP000822688"/>
    </source>
</evidence>
<dbReference type="AlphaFoldDB" id="A0A8T0HNT5"/>
<dbReference type="InterPro" id="IPR005804">
    <property type="entry name" value="FA_desaturase_dom"/>
</dbReference>
<dbReference type="PROSITE" id="PS50255">
    <property type="entry name" value="CYTOCHROME_B5_2"/>
    <property type="match status" value="1"/>
</dbReference>
<dbReference type="Proteomes" id="UP000822688">
    <property type="component" value="Chromosome V"/>
</dbReference>
<evidence type="ECO:0000313" key="13">
    <source>
        <dbReference type="EMBL" id="KAG0572459.1"/>
    </source>
</evidence>
<keyword evidence="9" id="KW-0443">Lipid metabolism</keyword>
<reference evidence="13" key="1">
    <citation type="submission" date="2020-06" db="EMBL/GenBank/DDBJ databases">
        <title>WGS assembly of Ceratodon purpureus strain R40.</title>
        <authorList>
            <person name="Carey S.B."/>
            <person name="Jenkins J."/>
            <person name="Shu S."/>
            <person name="Lovell J.T."/>
            <person name="Sreedasyam A."/>
            <person name="Maumus F."/>
            <person name="Tiley G.P."/>
            <person name="Fernandez-Pozo N."/>
            <person name="Barry K."/>
            <person name="Chen C."/>
            <person name="Wang M."/>
            <person name="Lipzen A."/>
            <person name="Daum C."/>
            <person name="Saski C.A."/>
            <person name="Payton A.C."/>
            <person name="Mcbreen J.C."/>
            <person name="Conrad R.E."/>
            <person name="Kollar L.M."/>
            <person name="Olsson S."/>
            <person name="Huttunen S."/>
            <person name="Landis J.B."/>
            <person name="Wickett N.J."/>
            <person name="Johnson M.G."/>
            <person name="Rensing S.A."/>
            <person name="Grimwood J."/>
            <person name="Schmutz J."/>
            <person name="Mcdaniel S.F."/>
        </authorList>
    </citation>
    <scope>NUCLEOTIDE SEQUENCE</scope>
    <source>
        <strain evidence="13">R40</strain>
    </source>
</reference>
<comment type="similarity">
    <text evidence="2">Belongs to the fatty acid desaturase type 1 family.</text>
</comment>
<dbReference type="Pfam" id="PF00173">
    <property type="entry name" value="Cyt-b5"/>
    <property type="match status" value="1"/>
</dbReference>
<keyword evidence="4 11" id="KW-0812">Transmembrane</keyword>
<proteinExistence type="inferred from homology"/>
<dbReference type="SMART" id="SM01117">
    <property type="entry name" value="Cyt-b5"/>
    <property type="match status" value="1"/>
</dbReference>
<evidence type="ECO:0000256" key="2">
    <source>
        <dbReference type="ARBA" id="ARBA00009295"/>
    </source>
</evidence>
<accession>A0A8T0HNT5</accession>
<name>A0A8T0HNT5_CERPU</name>
<keyword evidence="6 11" id="KW-1133">Transmembrane helix</keyword>
<comment type="caution">
    <text evidence="13">The sequence shown here is derived from an EMBL/GenBank/DDBJ whole genome shotgun (WGS) entry which is preliminary data.</text>
</comment>
<dbReference type="InterPro" id="IPR001199">
    <property type="entry name" value="Cyt_B5-like_heme/steroid-bd"/>
</dbReference>
<evidence type="ECO:0000256" key="7">
    <source>
        <dbReference type="ARBA" id="ARBA00023002"/>
    </source>
</evidence>
<dbReference type="EMBL" id="CM026426">
    <property type="protein sequence ID" value="KAG0572459.1"/>
    <property type="molecule type" value="Genomic_DNA"/>
</dbReference>
<evidence type="ECO:0000256" key="9">
    <source>
        <dbReference type="ARBA" id="ARBA00023098"/>
    </source>
</evidence>
<dbReference type="PANTHER" id="PTHR19353">
    <property type="entry name" value="FATTY ACID DESATURASE 2"/>
    <property type="match status" value="1"/>
</dbReference>
<dbReference type="InterPro" id="IPR036400">
    <property type="entry name" value="Cyt_B5-like_heme/steroid_sf"/>
</dbReference>
<evidence type="ECO:0000256" key="3">
    <source>
        <dbReference type="ARBA" id="ARBA00022617"/>
    </source>
</evidence>
<dbReference type="FunFam" id="3.10.120.10:FF:000007">
    <property type="entry name" value="Sulfite oxidase, mitochondrial"/>
    <property type="match status" value="1"/>
</dbReference>
<keyword evidence="10 11" id="KW-0472">Membrane</keyword>
<comment type="subcellular location">
    <subcellularLocation>
        <location evidence="1">Membrane</location>
        <topology evidence="1">Multi-pass membrane protein</topology>
    </subcellularLocation>
</comment>
<evidence type="ECO:0000259" key="12">
    <source>
        <dbReference type="PROSITE" id="PS50255"/>
    </source>
</evidence>
<keyword evidence="7" id="KW-0560">Oxidoreductase</keyword>
<dbReference type="GO" id="GO:0016717">
    <property type="term" value="F:oxidoreductase activity, acting on paired donors, with oxidation of a pair of donors resulting in the reduction of molecular oxygen to two molecules of water"/>
    <property type="evidence" value="ECO:0007669"/>
    <property type="project" value="TreeGrafter"/>
</dbReference>
<gene>
    <name evidence="13" type="ORF">KC19_VG097100</name>
</gene>
<evidence type="ECO:0000256" key="10">
    <source>
        <dbReference type="ARBA" id="ARBA00023136"/>
    </source>
</evidence>
<keyword evidence="14" id="KW-1185">Reference proteome</keyword>
<evidence type="ECO:0000256" key="11">
    <source>
        <dbReference type="SAM" id="Phobius"/>
    </source>
</evidence>
<dbReference type="InterPro" id="IPR012171">
    <property type="entry name" value="Fatty_acid_desaturase"/>
</dbReference>